<gene>
    <name evidence="1" type="ORF">SAMN05216187_11514</name>
</gene>
<protein>
    <submittedName>
        <fullName evidence="1">Predicted dithiol-disulfide isomerase, DsbA family</fullName>
    </submittedName>
</protein>
<evidence type="ECO:0000313" key="2">
    <source>
        <dbReference type="Proteomes" id="UP000242700"/>
    </source>
</evidence>
<sequence>MSKNNSEDMLLLEQSDHTVEIFYFFDPFSDDCITMEPIINKLLIEYRGHITIKKILAPSLSVLTKCQAQSTSSDDNVALAYKAAEIQGQSKARAFIRYIFNRINPSNTICTKEMIDDSARLAGIDLKSFHEDLHSPSLDAMLKYDLCVFREMDIDNLPAMVFFSGDAKSEGVKIDGSYPYHIYTYVINELVGIEIEKRQLPSIIDYIRAHELVSFEELKTIFEWRAGLLLNELKKLRLQRLIDEVSLNNQSFYQLKQSSLPLKTKV</sequence>
<organism evidence="1 2">
    <name type="scientific">Jeotgalicoccus aerolatus</name>
    <dbReference type="NCBI Taxonomy" id="709510"/>
    <lineage>
        <taxon>Bacteria</taxon>
        <taxon>Bacillati</taxon>
        <taxon>Bacillota</taxon>
        <taxon>Bacilli</taxon>
        <taxon>Bacillales</taxon>
        <taxon>Staphylococcaceae</taxon>
        <taxon>Jeotgalicoccus</taxon>
    </lineage>
</organism>
<dbReference type="GO" id="GO:0016853">
    <property type="term" value="F:isomerase activity"/>
    <property type="evidence" value="ECO:0007669"/>
    <property type="project" value="UniProtKB-KW"/>
</dbReference>
<dbReference type="Pfam" id="PF13743">
    <property type="entry name" value="Thioredoxin_5"/>
    <property type="match status" value="1"/>
</dbReference>
<dbReference type="InterPro" id="IPR036249">
    <property type="entry name" value="Thioredoxin-like_sf"/>
</dbReference>
<dbReference type="SUPFAM" id="SSF52833">
    <property type="entry name" value="Thioredoxin-like"/>
    <property type="match status" value="1"/>
</dbReference>
<dbReference type="Gene3D" id="3.40.30.10">
    <property type="entry name" value="Glutaredoxin"/>
    <property type="match status" value="1"/>
</dbReference>
<dbReference type="Proteomes" id="UP000242700">
    <property type="component" value="Unassembled WGS sequence"/>
</dbReference>
<dbReference type="STRING" id="586411.SAMN05216187_11514"/>
<dbReference type="EMBL" id="FNFI01000015">
    <property type="protein sequence ID" value="SDK72914.1"/>
    <property type="molecule type" value="Genomic_DNA"/>
</dbReference>
<name>A0A1G9E9X8_9STAP</name>
<proteinExistence type="predicted"/>
<accession>A0A1G9E9X8</accession>
<dbReference type="AlphaFoldDB" id="A0A1G9E9X8"/>
<reference evidence="2" key="1">
    <citation type="submission" date="2016-10" db="EMBL/GenBank/DDBJ databases">
        <authorList>
            <person name="Varghese N."/>
            <person name="Submissions S."/>
        </authorList>
    </citation>
    <scope>NUCLEOTIDE SEQUENCE [LARGE SCALE GENOMIC DNA]</scope>
    <source>
        <strain evidence="2">CGMCC 1.8911</strain>
    </source>
</reference>
<evidence type="ECO:0000313" key="1">
    <source>
        <dbReference type="EMBL" id="SDK72914.1"/>
    </source>
</evidence>
<keyword evidence="1" id="KW-0413">Isomerase</keyword>